<reference evidence="4" key="1">
    <citation type="journal article" date="2015" name="PeerJ">
        <title>First genomic representation of candidate bacterial phylum KSB3 points to enhanced environmental sensing as a trigger of wastewater bulking.</title>
        <authorList>
            <person name="Sekiguchi Y."/>
            <person name="Ohashi A."/>
            <person name="Parks D.H."/>
            <person name="Yamauchi T."/>
            <person name="Tyson G.W."/>
            <person name="Hugenholtz P."/>
        </authorList>
    </citation>
    <scope>NUCLEOTIDE SEQUENCE [LARGE SCALE GENOMIC DNA]</scope>
</reference>
<keyword evidence="2" id="KW-0012">Acyltransferase</keyword>
<organism evidence="4">
    <name type="scientific">Vecturithrix granuli</name>
    <dbReference type="NCBI Taxonomy" id="1499967"/>
    <lineage>
        <taxon>Bacteria</taxon>
        <taxon>Candidatus Moduliflexota</taxon>
        <taxon>Candidatus Vecturitrichia</taxon>
        <taxon>Candidatus Vecturitrichales</taxon>
        <taxon>Candidatus Vecturitrichaceae</taxon>
        <taxon>Candidatus Vecturithrix</taxon>
    </lineage>
</organism>
<dbReference type="InterPro" id="IPR050832">
    <property type="entry name" value="Bact_Acetyltransf"/>
</dbReference>
<dbReference type="Pfam" id="PF00583">
    <property type="entry name" value="Acetyltransf_1"/>
    <property type="match status" value="1"/>
</dbReference>
<dbReference type="PROSITE" id="PS51186">
    <property type="entry name" value="GNAT"/>
    <property type="match status" value="1"/>
</dbReference>
<evidence type="ECO:0000256" key="2">
    <source>
        <dbReference type="ARBA" id="ARBA00023315"/>
    </source>
</evidence>
<dbReference type="eggNOG" id="COG0454">
    <property type="taxonomic scope" value="Bacteria"/>
</dbReference>
<evidence type="ECO:0000313" key="5">
    <source>
        <dbReference type="Proteomes" id="UP000030661"/>
    </source>
</evidence>
<dbReference type="PANTHER" id="PTHR43877">
    <property type="entry name" value="AMINOALKYLPHOSPHONATE N-ACETYLTRANSFERASE-RELATED-RELATED"/>
    <property type="match status" value="1"/>
</dbReference>
<name>A0A0S6W914_VECG1</name>
<keyword evidence="1 4" id="KW-0808">Transferase</keyword>
<protein>
    <submittedName>
        <fullName evidence="4">GCN5-related N-acetyltransferase</fullName>
    </submittedName>
</protein>
<evidence type="ECO:0000256" key="1">
    <source>
        <dbReference type="ARBA" id="ARBA00022679"/>
    </source>
</evidence>
<dbReference type="InterPro" id="IPR000182">
    <property type="entry name" value="GNAT_dom"/>
</dbReference>
<feature type="domain" description="N-acetyltransferase" evidence="3">
    <location>
        <begin position="6"/>
        <end position="169"/>
    </location>
</feature>
<accession>A0A0S6W914</accession>
<keyword evidence="5" id="KW-1185">Reference proteome</keyword>
<dbReference type="Proteomes" id="UP000030661">
    <property type="component" value="Unassembled WGS sequence"/>
</dbReference>
<dbReference type="STRING" id="1499967.U27_01602"/>
<dbReference type="GO" id="GO:0016747">
    <property type="term" value="F:acyltransferase activity, transferring groups other than amino-acyl groups"/>
    <property type="evidence" value="ECO:0007669"/>
    <property type="project" value="InterPro"/>
</dbReference>
<dbReference type="CDD" id="cd04301">
    <property type="entry name" value="NAT_SF"/>
    <property type="match status" value="1"/>
</dbReference>
<dbReference type="Gene3D" id="3.40.630.30">
    <property type="match status" value="1"/>
</dbReference>
<gene>
    <name evidence="4" type="ORF">U27_01602</name>
</gene>
<dbReference type="InterPro" id="IPR016181">
    <property type="entry name" value="Acyl_CoA_acyltransferase"/>
</dbReference>
<evidence type="ECO:0000313" key="4">
    <source>
        <dbReference type="EMBL" id="GAK54772.1"/>
    </source>
</evidence>
<dbReference type="HOGENOM" id="CLU_099842_0_0_0"/>
<dbReference type="SUPFAM" id="SSF55729">
    <property type="entry name" value="Acyl-CoA N-acyltransferases (Nat)"/>
    <property type="match status" value="1"/>
</dbReference>
<proteinExistence type="predicted"/>
<dbReference type="EMBL" id="DF820463">
    <property type="protein sequence ID" value="GAK54772.1"/>
    <property type="molecule type" value="Genomic_DNA"/>
</dbReference>
<sequence>MNNNNIIIKTMQEADLDAVLAIQAQAYRPYFHEARTCFAEKLRLYPQGCWVAWDDMRPAAYLVSHSWSQDQIVALHAPLQQLPQHPDCYYIHDLSVSPAFHGKGLGRIMVEKAKECALNIGLKTILLVAVQGSQSFWSKFGFQSLQPPSATIKKMLDSYQDACLMMAVI</sequence>
<dbReference type="AlphaFoldDB" id="A0A0S6W914"/>
<evidence type="ECO:0000259" key="3">
    <source>
        <dbReference type="PROSITE" id="PS51186"/>
    </source>
</evidence>